<dbReference type="RefSeq" id="WP_280575481.1">
    <property type="nucleotide sequence ID" value="NZ_JARXRM010000043.1"/>
</dbReference>
<evidence type="ECO:0008006" key="5">
    <source>
        <dbReference type="Google" id="ProtNLM"/>
    </source>
</evidence>
<reference evidence="3 4" key="1">
    <citation type="submission" date="2023-04" db="EMBL/GenBank/DDBJ databases">
        <title>Luteimonas endophyticus RD2P54.</title>
        <authorList>
            <person name="Sun J.-Q."/>
        </authorList>
    </citation>
    <scope>NUCLEOTIDE SEQUENCE [LARGE SCALE GENOMIC DNA]</scope>
    <source>
        <strain evidence="3 4">RD2P54</strain>
    </source>
</reference>
<dbReference type="Proteomes" id="UP001156940">
    <property type="component" value="Unassembled WGS sequence"/>
</dbReference>
<dbReference type="PROSITE" id="PS51257">
    <property type="entry name" value="PROKAR_LIPOPROTEIN"/>
    <property type="match status" value="1"/>
</dbReference>
<accession>A0ABT6JBI6</accession>
<evidence type="ECO:0000313" key="4">
    <source>
        <dbReference type="Proteomes" id="UP001156940"/>
    </source>
</evidence>
<evidence type="ECO:0000313" key="3">
    <source>
        <dbReference type="EMBL" id="MDH5824187.1"/>
    </source>
</evidence>
<feature type="signal peptide" evidence="2">
    <location>
        <begin position="1"/>
        <end position="21"/>
    </location>
</feature>
<feature type="region of interest" description="Disordered" evidence="1">
    <location>
        <begin position="72"/>
        <end position="94"/>
    </location>
</feature>
<keyword evidence="2" id="KW-0732">Signal</keyword>
<gene>
    <name evidence="3" type="ORF">QFW77_14495</name>
</gene>
<evidence type="ECO:0000256" key="2">
    <source>
        <dbReference type="SAM" id="SignalP"/>
    </source>
</evidence>
<name>A0ABT6JBI6_9GAMM</name>
<organism evidence="3 4">
    <name type="scientific">Luteimonas endophytica</name>
    <dbReference type="NCBI Taxonomy" id="3042023"/>
    <lineage>
        <taxon>Bacteria</taxon>
        <taxon>Pseudomonadati</taxon>
        <taxon>Pseudomonadota</taxon>
        <taxon>Gammaproteobacteria</taxon>
        <taxon>Lysobacterales</taxon>
        <taxon>Lysobacteraceae</taxon>
        <taxon>Luteimonas</taxon>
    </lineage>
</organism>
<evidence type="ECO:0000256" key="1">
    <source>
        <dbReference type="SAM" id="MobiDB-lite"/>
    </source>
</evidence>
<dbReference type="EMBL" id="JARXRM010000043">
    <property type="protein sequence ID" value="MDH5824187.1"/>
    <property type="molecule type" value="Genomic_DNA"/>
</dbReference>
<feature type="chain" id="PRO_5045918261" description="Entry exclusion lipoprotein TrbK" evidence="2">
    <location>
        <begin position="22"/>
        <end position="94"/>
    </location>
</feature>
<comment type="caution">
    <text evidence="3">The sequence shown here is derived from an EMBL/GenBank/DDBJ whole genome shotgun (WGS) entry which is preliminary data.</text>
</comment>
<protein>
    <recommendedName>
        <fullName evidence="5">Entry exclusion lipoprotein TrbK</fullName>
    </recommendedName>
</protein>
<keyword evidence="4" id="KW-1185">Reference proteome</keyword>
<sequence>MKTIGLGSTVRSGLMVLAASAALAGCASGGRGNDATVRLSDRPECHTSQAVDDARTGVRDLVDPRCRPEEATIWSSRDDGAADEIDFRRRTGDD</sequence>
<proteinExistence type="predicted"/>